<feature type="compositionally biased region" description="Low complexity" evidence="1">
    <location>
        <begin position="418"/>
        <end position="427"/>
    </location>
</feature>
<evidence type="ECO:0000313" key="2">
    <source>
        <dbReference type="EMBL" id="BBX01593.1"/>
    </source>
</evidence>
<sequence>MAGPRTKPAVKVAIGAAAIGVATSVGCVAATQPASISASLVDLTALIVVGSSTHPSGAGVEDFYGRKFRDDPTYTGPDLDDIVHVNFWDGPAGIQAALDANAGEDNAVIASGWGAANTSLLLLRNDTDLSRTVFILDNDVARPDGGFGTRYPLFALIGVNPYPTPSQTGALRVVNTGYEYDYNSNAPGYVLNPFSALNSLASWFTTRLSQDDVDLPVDAQGRPVAPDGSPLDCGANTCAFTDNGAVLACPDARCVSPVGDRISAYVTTRGNTTYVTYTARELPLTTLIRGIFGDYIANVTAPLLKWAVDFGYYGGNPIPSDPSAYRPGRFIPSIGDMLTALVKLPGAILETIAAIFSPFLPRAAQPVSVARQSAPLDEIVGAATDSNPEGLNARQMPITGEGLDAVPGGDHDDGSGDDGTAGVTDSGPEPQDDDQGSGQQTDLSQNQLAGGGTGTETGSRASITNTDTDNTAVDTDTDPDKDVDTDTNAGAETGTATGNGTNTGTTSTGTGTGTSTGTNAGSNDAGSNDAGSNDAGPNDAGPNDADKNDKDNDNSDAAAA</sequence>
<protein>
    <recommendedName>
        <fullName evidence="4">PE-PPE domain-containing protein</fullName>
    </recommendedName>
</protein>
<feature type="compositionally biased region" description="Low complexity" evidence="1">
    <location>
        <begin position="436"/>
        <end position="445"/>
    </location>
</feature>
<evidence type="ECO:0000256" key="1">
    <source>
        <dbReference type="SAM" id="MobiDB-lite"/>
    </source>
</evidence>
<gene>
    <name evidence="2" type="ORF">MMOR_25290</name>
</gene>
<feature type="compositionally biased region" description="Low complexity" evidence="1">
    <location>
        <begin position="486"/>
        <end position="523"/>
    </location>
</feature>
<dbReference type="RefSeq" id="WP_110810442.1">
    <property type="nucleotide sequence ID" value="NZ_AP022560.1"/>
</dbReference>
<name>A0AAD1M5S6_9MYCO</name>
<dbReference type="Proteomes" id="UP000466681">
    <property type="component" value="Chromosome"/>
</dbReference>
<dbReference type="KEGG" id="mmor:MMOR_25290"/>
<organism evidence="2 3">
    <name type="scientific">Mycolicibacterium moriokaense</name>
    <dbReference type="NCBI Taxonomy" id="39691"/>
    <lineage>
        <taxon>Bacteria</taxon>
        <taxon>Bacillati</taxon>
        <taxon>Actinomycetota</taxon>
        <taxon>Actinomycetes</taxon>
        <taxon>Mycobacteriales</taxon>
        <taxon>Mycobacteriaceae</taxon>
        <taxon>Mycolicibacterium</taxon>
    </lineage>
</organism>
<dbReference type="AlphaFoldDB" id="A0AAD1M5S6"/>
<feature type="compositionally biased region" description="Basic and acidic residues" evidence="1">
    <location>
        <begin position="544"/>
        <end position="553"/>
    </location>
</feature>
<reference evidence="2 3" key="1">
    <citation type="journal article" date="2019" name="Emerg. Microbes Infect.">
        <title>Comprehensive subspecies identification of 175 nontuberculous mycobacteria species based on 7547 genomic profiles.</title>
        <authorList>
            <person name="Matsumoto Y."/>
            <person name="Kinjo T."/>
            <person name="Motooka D."/>
            <person name="Nabeya D."/>
            <person name="Jung N."/>
            <person name="Uechi K."/>
            <person name="Horii T."/>
            <person name="Iida T."/>
            <person name="Fujita J."/>
            <person name="Nakamura S."/>
        </authorList>
    </citation>
    <scope>NUCLEOTIDE SEQUENCE [LARGE SCALE GENOMIC DNA]</scope>
    <source>
        <strain evidence="2 3">JCM 6375</strain>
    </source>
</reference>
<feature type="compositionally biased region" description="Low complexity" evidence="1">
    <location>
        <begin position="464"/>
        <end position="474"/>
    </location>
</feature>
<dbReference type="EMBL" id="AP022560">
    <property type="protein sequence ID" value="BBX01593.1"/>
    <property type="molecule type" value="Genomic_DNA"/>
</dbReference>
<evidence type="ECO:0008006" key="4">
    <source>
        <dbReference type="Google" id="ProtNLM"/>
    </source>
</evidence>
<proteinExistence type="predicted"/>
<accession>A0AAD1M5S6</accession>
<feature type="region of interest" description="Disordered" evidence="1">
    <location>
        <begin position="382"/>
        <end position="560"/>
    </location>
</feature>
<dbReference type="PROSITE" id="PS51257">
    <property type="entry name" value="PROKAR_LIPOPROTEIN"/>
    <property type="match status" value="1"/>
</dbReference>
<keyword evidence="3" id="KW-1185">Reference proteome</keyword>
<evidence type="ECO:0000313" key="3">
    <source>
        <dbReference type="Proteomes" id="UP000466681"/>
    </source>
</evidence>